<dbReference type="AlphaFoldDB" id="A0A411YJ24"/>
<dbReference type="GO" id="GO:0016887">
    <property type="term" value="F:ATP hydrolysis activity"/>
    <property type="evidence" value="ECO:0007669"/>
    <property type="project" value="InterPro"/>
</dbReference>
<dbReference type="InterPro" id="IPR003439">
    <property type="entry name" value="ABC_transporter-like_ATP-bd"/>
</dbReference>
<dbReference type="Gene3D" id="3.40.50.300">
    <property type="entry name" value="P-loop containing nucleotide triphosphate hydrolases"/>
    <property type="match status" value="1"/>
</dbReference>
<evidence type="ECO:0000256" key="2">
    <source>
        <dbReference type="ARBA" id="ARBA00022840"/>
    </source>
</evidence>
<dbReference type="InterPro" id="IPR050334">
    <property type="entry name" value="Molybdenum_import_ModC"/>
</dbReference>
<keyword evidence="1" id="KW-0547">Nucleotide-binding</keyword>
<evidence type="ECO:0000313" key="5">
    <source>
        <dbReference type="Proteomes" id="UP000291469"/>
    </source>
</evidence>
<dbReference type="PANTHER" id="PTHR43514">
    <property type="entry name" value="ABC TRANSPORTER I FAMILY MEMBER 10"/>
    <property type="match status" value="1"/>
</dbReference>
<proteinExistence type="predicted"/>
<gene>
    <name evidence="4" type="ORF">ER308_17285</name>
</gene>
<dbReference type="InterPro" id="IPR003593">
    <property type="entry name" value="AAA+_ATPase"/>
</dbReference>
<dbReference type="PROSITE" id="PS00211">
    <property type="entry name" value="ABC_TRANSPORTER_1"/>
    <property type="match status" value="1"/>
</dbReference>
<keyword evidence="5" id="KW-1185">Reference proteome</keyword>
<dbReference type="InterPro" id="IPR017871">
    <property type="entry name" value="ABC_transporter-like_CS"/>
</dbReference>
<dbReference type="Proteomes" id="UP000291469">
    <property type="component" value="Chromosome"/>
</dbReference>
<dbReference type="OrthoDB" id="9112331at2"/>
<evidence type="ECO:0000259" key="3">
    <source>
        <dbReference type="PROSITE" id="PS50893"/>
    </source>
</evidence>
<keyword evidence="2 4" id="KW-0067">ATP-binding</keyword>
<accession>A0A411YJ24</accession>
<name>A0A411YJ24_9ACTN</name>
<sequence length="237" mass="25587">MTLAVDVGHRLGSFGLTARFEAPAGLTVLFGPSGAGKTLTLRLVAGLTRPQQGRVAIDGTVLSDADSGIMVRARHRRVGMVFQEPLLLPHRSAARNVALAARDTDGDRLPRRDRHAAARSWLERVGAAELADRRPHQLSGGQQQRVALARALVGRPRMLLLDEPFSALDAPVRRRLRELVRTLVETEGLIALFVTHDREEAAELADHVVLARPGAITERHSGHHALAALGDRSGPTG</sequence>
<dbReference type="PANTHER" id="PTHR43514:SF4">
    <property type="entry name" value="ABC TRANSPORTER I FAMILY MEMBER 10"/>
    <property type="match status" value="1"/>
</dbReference>
<dbReference type="SMART" id="SM00382">
    <property type="entry name" value="AAA"/>
    <property type="match status" value="1"/>
</dbReference>
<dbReference type="PROSITE" id="PS50893">
    <property type="entry name" value="ABC_TRANSPORTER_2"/>
    <property type="match status" value="1"/>
</dbReference>
<dbReference type="GO" id="GO:0005524">
    <property type="term" value="F:ATP binding"/>
    <property type="evidence" value="ECO:0007669"/>
    <property type="project" value="UniProtKB-KW"/>
</dbReference>
<dbReference type="KEGG" id="erz:ER308_17285"/>
<evidence type="ECO:0000313" key="4">
    <source>
        <dbReference type="EMBL" id="QBI21151.1"/>
    </source>
</evidence>
<dbReference type="SUPFAM" id="SSF52540">
    <property type="entry name" value="P-loop containing nucleoside triphosphate hydrolases"/>
    <property type="match status" value="1"/>
</dbReference>
<dbReference type="Pfam" id="PF00005">
    <property type="entry name" value="ABC_tran"/>
    <property type="match status" value="1"/>
</dbReference>
<organism evidence="4 5">
    <name type="scientific">Egibacter rhizosphaerae</name>
    <dbReference type="NCBI Taxonomy" id="1670831"/>
    <lineage>
        <taxon>Bacteria</taxon>
        <taxon>Bacillati</taxon>
        <taxon>Actinomycetota</taxon>
        <taxon>Nitriliruptoria</taxon>
        <taxon>Egibacterales</taxon>
        <taxon>Egibacteraceae</taxon>
        <taxon>Egibacter</taxon>
    </lineage>
</organism>
<reference evidence="4 5" key="1">
    <citation type="submission" date="2019-01" db="EMBL/GenBank/DDBJ databases">
        <title>Egibacter rhizosphaerae EGI 80759T.</title>
        <authorList>
            <person name="Chen D.-D."/>
            <person name="Tian Y."/>
            <person name="Jiao J.-Y."/>
            <person name="Zhang X.-T."/>
            <person name="Zhang Y.-G."/>
            <person name="Zhang Y."/>
            <person name="Xiao M."/>
            <person name="Shu W.-S."/>
            <person name="Li W.-J."/>
        </authorList>
    </citation>
    <scope>NUCLEOTIDE SEQUENCE [LARGE SCALE GENOMIC DNA]</scope>
    <source>
        <strain evidence="4 5">EGI 80759</strain>
    </source>
</reference>
<dbReference type="RefSeq" id="WP_131156144.1">
    <property type="nucleotide sequence ID" value="NZ_CP036402.1"/>
</dbReference>
<dbReference type="InterPro" id="IPR027417">
    <property type="entry name" value="P-loop_NTPase"/>
</dbReference>
<dbReference type="EMBL" id="CP036402">
    <property type="protein sequence ID" value="QBI21151.1"/>
    <property type="molecule type" value="Genomic_DNA"/>
</dbReference>
<feature type="domain" description="ABC transporter" evidence="3">
    <location>
        <begin position="2"/>
        <end position="236"/>
    </location>
</feature>
<evidence type="ECO:0000256" key="1">
    <source>
        <dbReference type="ARBA" id="ARBA00022741"/>
    </source>
</evidence>
<protein>
    <submittedName>
        <fullName evidence="4">ATP-binding cassette domain-containing protein</fullName>
    </submittedName>
</protein>